<proteinExistence type="predicted"/>
<name>A0ACC1QL18_9HYPO</name>
<dbReference type="Proteomes" id="UP001148737">
    <property type="component" value="Unassembled WGS sequence"/>
</dbReference>
<keyword evidence="2" id="KW-1185">Reference proteome</keyword>
<organism evidence="1 2">
    <name type="scientific">Lecanicillium saksenae</name>
    <dbReference type="NCBI Taxonomy" id="468837"/>
    <lineage>
        <taxon>Eukaryota</taxon>
        <taxon>Fungi</taxon>
        <taxon>Dikarya</taxon>
        <taxon>Ascomycota</taxon>
        <taxon>Pezizomycotina</taxon>
        <taxon>Sordariomycetes</taxon>
        <taxon>Hypocreomycetidae</taxon>
        <taxon>Hypocreales</taxon>
        <taxon>Cordycipitaceae</taxon>
        <taxon>Lecanicillium</taxon>
    </lineage>
</organism>
<dbReference type="EMBL" id="JANAKD010001221">
    <property type="protein sequence ID" value="KAJ3481890.1"/>
    <property type="molecule type" value="Genomic_DNA"/>
</dbReference>
<comment type="caution">
    <text evidence="1">The sequence shown here is derived from an EMBL/GenBank/DDBJ whole genome shotgun (WGS) entry which is preliminary data.</text>
</comment>
<evidence type="ECO:0000313" key="2">
    <source>
        <dbReference type="Proteomes" id="UP001148737"/>
    </source>
</evidence>
<sequence length="345" mass="36288">MSRIFLTGGTGYIGGEVLRRLSNALQTSQITVLARNQSGAARITASYPDVVPLVASLDDTDSIQKAASDADVILHLASSNHVASAEAISHGIGKTTRSDPVWIQISGASVLAGPEIAKNSYGNASSKVYSDVDDVSELHNIIANSPKRVVDRIVTQLHTTVPRVRTAIIYGPMIYGHGTGPVNQRSIQVPSLARSTLQHGYSPVVGKGLAAWSHVHVSDIAELILKLVTAAQQKDGEKPLWNADGIYFAEAGKMPFIEISRKLAAFAAAKGLIASASVKEVDPENADSITPHGAVLLGTNAQTIAGRARDFLDWNPQGPSLDEALEAAILDEAASAGKTAGRAKH</sequence>
<reference evidence="1" key="1">
    <citation type="submission" date="2022-07" db="EMBL/GenBank/DDBJ databases">
        <title>Genome Sequence of Lecanicillium saksenae.</title>
        <authorList>
            <person name="Buettner E."/>
        </authorList>
    </citation>
    <scope>NUCLEOTIDE SEQUENCE</scope>
    <source>
        <strain evidence="1">VT-O1</strain>
    </source>
</reference>
<accession>A0ACC1QL18</accession>
<evidence type="ECO:0000313" key="1">
    <source>
        <dbReference type="EMBL" id="KAJ3481890.1"/>
    </source>
</evidence>
<protein>
    <submittedName>
        <fullName evidence="1">Uncharacterized protein</fullName>
    </submittedName>
</protein>
<gene>
    <name evidence="1" type="ORF">NLG97_g7706</name>
</gene>